<evidence type="ECO:0000313" key="11">
    <source>
        <dbReference type="Proteomes" id="UP001235939"/>
    </source>
</evidence>
<proteinExistence type="inferred from homology"/>
<keyword evidence="3 9" id="KW-0813">Transport</keyword>
<protein>
    <submittedName>
        <fullName evidence="10">UCP3</fullName>
    </submittedName>
</protein>
<evidence type="ECO:0000256" key="1">
    <source>
        <dbReference type="ARBA" id="ARBA00004141"/>
    </source>
</evidence>
<evidence type="ECO:0000256" key="4">
    <source>
        <dbReference type="ARBA" id="ARBA00022692"/>
    </source>
</evidence>
<evidence type="ECO:0000256" key="3">
    <source>
        <dbReference type="ARBA" id="ARBA00022448"/>
    </source>
</evidence>
<accession>A0ABY6KI49</accession>
<evidence type="ECO:0000256" key="6">
    <source>
        <dbReference type="ARBA" id="ARBA00022989"/>
    </source>
</evidence>
<keyword evidence="7 8" id="KW-0472">Membrane</keyword>
<evidence type="ECO:0000256" key="5">
    <source>
        <dbReference type="ARBA" id="ARBA00022737"/>
    </source>
</evidence>
<dbReference type="Proteomes" id="UP001235939">
    <property type="component" value="Chromosome 05"/>
</dbReference>
<keyword evidence="6" id="KW-1133">Transmembrane helix</keyword>
<dbReference type="InterPro" id="IPR002067">
    <property type="entry name" value="MCP"/>
</dbReference>
<comment type="subcellular location">
    <subcellularLocation>
        <location evidence="1">Membrane</location>
        <topology evidence="1">Multi-pass membrane protein</topology>
    </subcellularLocation>
</comment>
<evidence type="ECO:0000256" key="7">
    <source>
        <dbReference type="ARBA" id="ARBA00023136"/>
    </source>
</evidence>
<evidence type="ECO:0000313" key="10">
    <source>
        <dbReference type="EMBL" id="UYV67280.1"/>
    </source>
</evidence>
<dbReference type="PRINTS" id="PR00784">
    <property type="entry name" value="MTUNCOUPLING"/>
</dbReference>
<keyword evidence="4 8" id="KW-0812">Transmembrane</keyword>
<evidence type="ECO:0000256" key="8">
    <source>
        <dbReference type="PROSITE-ProRule" id="PRU00282"/>
    </source>
</evidence>
<dbReference type="Gene3D" id="1.50.40.10">
    <property type="entry name" value="Mitochondrial carrier domain"/>
    <property type="match status" value="1"/>
</dbReference>
<comment type="similarity">
    <text evidence="2 9">Belongs to the mitochondrial carrier (TC 2.A.29) family.</text>
</comment>
<organism evidence="10 11">
    <name type="scientific">Cordylochernes scorpioides</name>
    <dbReference type="NCBI Taxonomy" id="51811"/>
    <lineage>
        <taxon>Eukaryota</taxon>
        <taxon>Metazoa</taxon>
        <taxon>Ecdysozoa</taxon>
        <taxon>Arthropoda</taxon>
        <taxon>Chelicerata</taxon>
        <taxon>Arachnida</taxon>
        <taxon>Pseudoscorpiones</taxon>
        <taxon>Cheliferoidea</taxon>
        <taxon>Chernetidae</taxon>
        <taxon>Cordylochernes</taxon>
    </lineage>
</organism>
<keyword evidence="11" id="KW-1185">Reference proteome</keyword>
<dbReference type="PANTHER" id="PTHR45618">
    <property type="entry name" value="MITOCHONDRIAL DICARBOXYLATE CARRIER-RELATED"/>
    <property type="match status" value="1"/>
</dbReference>
<reference evidence="10 11" key="1">
    <citation type="submission" date="2022-01" db="EMBL/GenBank/DDBJ databases">
        <title>A chromosomal length assembly of Cordylochernes scorpioides.</title>
        <authorList>
            <person name="Zeh D."/>
            <person name="Zeh J."/>
        </authorList>
    </citation>
    <scope>NUCLEOTIDE SEQUENCE [LARGE SCALE GENOMIC DNA]</scope>
    <source>
        <strain evidence="10">IN4F17</strain>
        <tissue evidence="10">Whole Body</tissue>
    </source>
</reference>
<dbReference type="InterPro" id="IPR018108">
    <property type="entry name" value="MCP_transmembrane"/>
</dbReference>
<feature type="repeat" description="Solcar" evidence="8">
    <location>
        <begin position="207"/>
        <end position="292"/>
    </location>
</feature>
<dbReference type="SUPFAM" id="SSF103506">
    <property type="entry name" value="Mitochondrial carrier"/>
    <property type="match status" value="1"/>
</dbReference>
<dbReference type="EMBL" id="CP092867">
    <property type="protein sequence ID" value="UYV67280.1"/>
    <property type="molecule type" value="Genomic_DNA"/>
</dbReference>
<dbReference type="InterPro" id="IPR050391">
    <property type="entry name" value="Mito_Metabolite_Transporter"/>
</dbReference>
<gene>
    <name evidence="10" type="ORF">LAZ67_5000116</name>
</gene>
<dbReference type="PROSITE" id="PS50920">
    <property type="entry name" value="SOLCAR"/>
    <property type="match status" value="3"/>
</dbReference>
<sequence length="302" mass="33204">MSGPEPIYVKCLTAGVAGSTADLVTFPLDVAKVRLQIQGERVNMTGARYSGIFGTLLTMVRNEGPRSIYNGLVPGLQRQMCFSSIRIGLYNPVKLFFAEKIGGSADSERNIFIRILAGMSTGSIAVIIAQPTDVVKVRMQADSSQGSMRRYKSSIQAYYSIATTEGRKGLWKGTVPNVGRTSIINAGELVCYDYVKEFLIRSKILSDNVVCHFASGFVAGFCATVVASPLDVVKTRIMNSEPGYYKSMFHCAGSMYRESGVLAFYKGFMPSFVRLGAWNIVLFVTFEQLKRLVGQYYGNPTR</sequence>
<feature type="repeat" description="Solcar" evidence="8">
    <location>
        <begin position="109"/>
        <end position="198"/>
    </location>
</feature>
<dbReference type="InterPro" id="IPR023395">
    <property type="entry name" value="MCP_dom_sf"/>
</dbReference>
<dbReference type="Pfam" id="PF00153">
    <property type="entry name" value="Mito_carr"/>
    <property type="match status" value="3"/>
</dbReference>
<evidence type="ECO:0000256" key="9">
    <source>
        <dbReference type="RuleBase" id="RU000488"/>
    </source>
</evidence>
<name>A0ABY6KI49_9ARAC</name>
<keyword evidence="5" id="KW-0677">Repeat</keyword>
<feature type="repeat" description="Solcar" evidence="8">
    <location>
        <begin position="5"/>
        <end position="96"/>
    </location>
</feature>
<evidence type="ECO:0000256" key="2">
    <source>
        <dbReference type="ARBA" id="ARBA00006375"/>
    </source>
</evidence>